<dbReference type="Proteomes" id="UP001141253">
    <property type="component" value="Chromosome 15W"/>
</dbReference>
<name>A0ABQ9AHL8_9ROSI</name>
<reference evidence="1" key="2">
    <citation type="journal article" date="2023" name="Int. J. Mol. Sci.">
        <title>De Novo Assembly and Annotation of 11 Diverse Shrub Willow (Salix) Genomes Reveals Novel Gene Organization in Sex-Linked Regions.</title>
        <authorList>
            <person name="Hyden B."/>
            <person name="Feng K."/>
            <person name="Yates T.B."/>
            <person name="Jawdy S."/>
            <person name="Cereghino C."/>
            <person name="Smart L.B."/>
            <person name="Muchero W."/>
        </authorList>
    </citation>
    <scope>NUCLEOTIDE SEQUENCE</scope>
    <source>
        <tissue evidence="1">Shoot tip</tissue>
    </source>
</reference>
<keyword evidence="2" id="KW-1185">Reference proteome</keyword>
<dbReference type="InterPro" id="IPR036691">
    <property type="entry name" value="Endo/exonu/phosph_ase_sf"/>
</dbReference>
<evidence type="ECO:0000313" key="2">
    <source>
        <dbReference type="Proteomes" id="UP001141253"/>
    </source>
</evidence>
<dbReference type="EMBL" id="JAPFFI010000020">
    <property type="protein sequence ID" value="KAJ6340000.1"/>
    <property type="molecule type" value="Genomic_DNA"/>
</dbReference>
<comment type="caution">
    <text evidence="1">The sequence shown here is derived from an EMBL/GenBank/DDBJ whole genome shotgun (WGS) entry which is preliminary data.</text>
</comment>
<sequence>MIVVTWNVRGASKVKWASTIKDFKKIYAIDVFAVLEPRISGSKALNVATNLGFSHYHIVDAIGFSRGFVNPYGPILKAPVKSFESASVSHERF</sequence>
<dbReference type="SUPFAM" id="SSF56219">
    <property type="entry name" value="DNase I-like"/>
    <property type="match status" value="1"/>
</dbReference>
<proteinExistence type="predicted"/>
<evidence type="ECO:0000313" key="1">
    <source>
        <dbReference type="EMBL" id="KAJ6340000.1"/>
    </source>
</evidence>
<organism evidence="1 2">
    <name type="scientific">Salix suchowensis</name>
    <dbReference type="NCBI Taxonomy" id="1278906"/>
    <lineage>
        <taxon>Eukaryota</taxon>
        <taxon>Viridiplantae</taxon>
        <taxon>Streptophyta</taxon>
        <taxon>Embryophyta</taxon>
        <taxon>Tracheophyta</taxon>
        <taxon>Spermatophyta</taxon>
        <taxon>Magnoliopsida</taxon>
        <taxon>eudicotyledons</taxon>
        <taxon>Gunneridae</taxon>
        <taxon>Pentapetalae</taxon>
        <taxon>rosids</taxon>
        <taxon>fabids</taxon>
        <taxon>Malpighiales</taxon>
        <taxon>Salicaceae</taxon>
        <taxon>Saliceae</taxon>
        <taxon>Salix</taxon>
    </lineage>
</organism>
<protein>
    <submittedName>
        <fullName evidence="1">Uncharacterized protein</fullName>
    </submittedName>
</protein>
<gene>
    <name evidence="1" type="ORF">OIU77_007863</name>
</gene>
<accession>A0ABQ9AHL8</accession>
<reference evidence="1" key="1">
    <citation type="submission" date="2022-10" db="EMBL/GenBank/DDBJ databases">
        <authorList>
            <person name="Hyden B.L."/>
            <person name="Feng K."/>
            <person name="Yates T."/>
            <person name="Jawdy S."/>
            <person name="Smart L.B."/>
            <person name="Muchero W."/>
        </authorList>
    </citation>
    <scope>NUCLEOTIDE SEQUENCE</scope>
    <source>
        <tissue evidence="1">Shoot tip</tissue>
    </source>
</reference>